<keyword evidence="1" id="KW-0175">Coiled coil</keyword>
<proteinExistence type="predicted"/>
<comment type="caution">
    <text evidence="3">The sequence shown here is derived from an EMBL/GenBank/DDBJ whole genome shotgun (WGS) entry which is preliminary data.</text>
</comment>
<feature type="transmembrane region" description="Helical" evidence="2">
    <location>
        <begin position="285"/>
        <end position="302"/>
    </location>
</feature>
<feature type="transmembrane region" description="Helical" evidence="2">
    <location>
        <begin position="513"/>
        <end position="534"/>
    </location>
</feature>
<protein>
    <submittedName>
        <fullName evidence="3">Uncharacterized protein</fullName>
    </submittedName>
</protein>
<feature type="transmembrane region" description="Helical" evidence="2">
    <location>
        <begin position="689"/>
        <end position="709"/>
    </location>
</feature>
<dbReference type="OMA" id="SCCMAEE"/>
<feature type="coiled-coil region" evidence="1">
    <location>
        <begin position="11"/>
        <end position="38"/>
    </location>
</feature>
<sequence>MSNNQYNNKKLAPFKKQRDTLKEELKRLQQEQTEEEKQNDYYFDEIGRVEKEYESLIKSIEEYSKHNQTLKTIRQTDQNQGLDETIEKNVIQTLNLFLLSTSKKEYLESIQEQEISKKQLQVGNLIMTQNQQNEDNQKQQEIEKVILDNGYYITLKQGSSSLIVKVPGTVKTFRELKQIVKSCCMAEEQEIFYTDLMGNILQPEMNVLDQLYPPIYELLKNYQPVICIQIVKQKKVKEDTKQTEADFGFDGGIQELMTKQLRSIRRIEKSINWSKYMDYLTSFKYILESILFLSLLILYAIVEINENDFFTNSQLLLNLNMNMAIQKSYLSPINNISQIISLTIPNGSAHGLSPTYPLQSGLLVQTLVGIDDIKNCDILNENQKQIYVDKNQSCLMFDITQTTDLQKNYSRLNFDPKVYNEQFGGYVWEFNMSTRQSFQESYDLMISEDWFQYNVKQTQFILNYYNSPTQRVVSVTITTLYLFNDRLLNYNSFQAEGFNLSELPEQVIVSKNIIFYCSIVLLISSFFDFFGLYFEGTKNNLILIYLQYLELLNRKKKMEAKKKQINENDQREIQQKELIVGEYVIINLKVIYITIRIPLIFDYIYILCQFGLVMKNTVDSYYEEALKEIDLNSDQYQDTNALIEPLFVGRLFSAILVIFLMISIVRFMGNWSPYLKCYGLVMIRFNKESWFLLLVLMYIISVCAMSWIVTIQGKLVNHDNFFYTFLGLLRCTLRFGLDNDLEQQGFYNTYAKDIIYSFETKYLQYIIIITITMIMIPIFISLMTDLVQNTKVEAKQKIMEMRKQNQE</sequence>
<organism evidence="3 4">
    <name type="scientific">Paramecium primaurelia</name>
    <dbReference type="NCBI Taxonomy" id="5886"/>
    <lineage>
        <taxon>Eukaryota</taxon>
        <taxon>Sar</taxon>
        <taxon>Alveolata</taxon>
        <taxon>Ciliophora</taxon>
        <taxon>Intramacronucleata</taxon>
        <taxon>Oligohymenophorea</taxon>
        <taxon>Peniculida</taxon>
        <taxon>Parameciidae</taxon>
        <taxon>Paramecium</taxon>
    </lineage>
</organism>
<keyword evidence="2" id="KW-1133">Transmembrane helix</keyword>
<accession>A0A8S1NVG7</accession>
<keyword evidence="2" id="KW-0812">Transmembrane</keyword>
<dbReference type="AlphaFoldDB" id="A0A8S1NVG7"/>
<name>A0A8S1NVG7_PARPR</name>
<evidence type="ECO:0000256" key="2">
    <source>
        <dbReference type="SAM" id="Phobius"/>
    </source>
</evidence>
<evidence type="ECO:0000313" key="4">
    <source>
        <dbReference type="Proteomes" id="UP000688137"/>
    </source>
</evidence>
<gene>
    <name evidence="3" type="ORF">PPRIM_AZ9-3.1.T0990078</name>
</gene>
<keyword evidence="4" id="KW-1185">Reference proteome</keyword>
<feature type="transmembrane region" description="Helical" evidence="2">
    <location>
        <begin position="647"/>
        <end position="669"/>
    </location>
</feature>
<evidence type="ECO:0000256" key="1">
    <source>
        <dbReference type="SAM" id="Coils"/>
    </source>
</evidence>
<keyword evidence="2" id="KW-0472">Membrane</keyword>
<dbReference type="EMBL" id="CAJJDM010000102">
    <property type="protein sequence ID" value="CAD8095640.1"/>
    <property type="molecule type" value="Genomic_DNA"/>
</dbReference>
<dbReference type="Proteomes" id="UP000688137">
    <property type="component" value="Unassembled WGS sequence"/>
</dbReference>
<reference evidence="3" key="1">
    <citation type="submission" date="2021-01" db="EMBL/GenBank/DDBJ databases">
        <authorList>
            <consortium name="Genoscope - CEA"/>
            <person name="William W."/>
        </authorList>
    </citation>
    <scope>NUCLEOTIDE SEQUENCE</scope>
</reference>
<evidence type="ECO:0000313" key="3">
    <source>
        <dbReference type="EMBL" id="CAD8095640.1"/>
    </source>
</evidence>
<feature type="transmembrane region" description="Helical" evidence="2">
    <location>
        <begin position="762"/>
        <end position="787"/>
    </location>
</feature>